<protein>
    <submittedName>
        <fullName evidence="2">Uncharacterized protein</fullName>
    </submittedName>
</protein>
<keyword evidence="3" id="KW-1185">Reference proteome</keyword>
<sequence>MVPGPAAGRVDPRRGKGGCGGPAGAGPRVRAVTMNACHRAGQCTLQLSLNCWLCSKS</sequence>
<comment type="caution">
    <text evidence="2">The sequence shown here is derived from an EMBL/GenBank/DDBJ whole genome shotgun (WGS) entry which is preliminary data.</text>
</comment>
<organism evidence="2 3">
    <name type="scientific">Carbonactinospora thermoautotrophica</name>
    <dbReference type="NCBI Taxonomy" id="1469144"/>
    <lineage>
        <taxon>Bacteria</taxon>
        <taxon>Bacillati</taxon>
        <taxon>Actinomycetota</taxon>
        <taxon>Actinomycetes</taxon>
        <taxon>Kitasatosporales</taxon>
        <taxon>Carbonactinosporaceae</taxon>
        <taxon>Carbonactinospora</taxon>
    </lineage>
</organism>
<dbReference type="EMBL" id="LAXD01000001">
    <property type="protein sequence ID" value="KWW99446.1"/>
    <property type="molecule type" value="Genomic_DNA"/>
</dbReference>
<dbReference type="PATRIC" id="fig|1469144.10.peg.1202"/>
<evidence type="ECO:0000313" key="2">
    <source>
        <dbReference type="EMBL" id="KWW99446.1"/>
    </source>
</evidence>
<dbReference type="AlphaFoldDB" id="A0A132MNK8"/>
<gene>
    <name evidence="2" type="ORF">LI90_1081</name>
</gene>
<dbReference type="Proteomes" id="UP000070188">
    <property type="component" value="Unassembled WGS sequence"/>
</dbReference>
<evidence type="ECO:0000313" key="3">
    <source>
        <dbReference type="Proteomes" id="UP000070188"/>
    </source>
</evidence>
<reference evidence="3" key="1">
    <citation type="submission" date="2015-04" db="EMBL/GenBank/DDBJ databases">
        <title>Physiological reanalysis, assessment of diazotrophy, and genome sequences of multiple isolates of Streptomyces thermoautotrophicus.</title>
        <authorList>
            <person name="MacKellar D.C."/>
            <person name="Lieber L."/>
            <person name="Norman J."/>
            <person name="Bolger A."/>
            <person name="Tobin C."/>
            <person name="Murray J.W."/>
            <person name="Chang R."/>
            <person name="Ford T."/>
            <person name="Nguyen P.Q."/>
            <person name="Woodward J."/>
            <person name="Permingeat H."/>
            <person name="Joshi N.S."/>
            <person name="Silver P.A."/>
            <person name="Usadel B."/>
            <person name="Rutherford A.W."/>
            <person name="Friesen M."/>
            <person name="Prell J."/>
        </authorList>
    </citation>
    <scope>NUCLEOTIDE SEQUENCE [LARGE SCALE GENOMIC DNA]</scope>
    <source>
        <strain evidence="3">H1</strain>
    </source>
</reference>
<evidence type="ECO:0000256" key="1">
    <source>
        <dbReference type="SAM" id="MobiDB-lite"/>
    </source>
</evidence>
<name>A0A132MNK8_9ACTN</name>
<dbReference type="STRING" id="1469144.LI90_1081"/>
<accession>A0A132MNK8</accession>
<feature type="region of interest" description="Disordered" evidence="1">
    <location>
        <begin position="1"/>
        <end position="26"/>
    </location>
</feature>
<proteinExistence type="predicted"/>